<gene>
    <name evidence="1" type="primary">dptG</name>
    <name evidence="1" type="ORF">CQ394_06010</name>
</gene>
<sequence>MNENIIYELDLDQIKIDFKFKEEPDIKEGSCNLTHSQCKEFKLLPYAANEKTLVSQFNGVIGAFSRFINNKELKNDFNATEFIENVVDEIGEFEGNASKESFRDIVKTMFIDKNNLVDFDIKTLNYISSTSSEEKVAKFLYSIFFNKELKDFVKEHYERDVDNILYRLVLKALPELKEKEINSDEYKCYLPFVKELFIKDFKFLISNEELYKNSIKRFLEYYYMFYISQLTMKLSSFEKADLTKPEPLYYTLGWESISKNRTAYMYGWQKLSSYTESLFSHAITLEFLNHNNFDEKYGYTELFELFKDNDEEAIANQIEELFNEYTNRVRDKDWNKFKEKNRASSGNKAFDKVYKLFDALEYQFDKSSRSRANDAYKNWFKRFIFDNFSKRRGSLGYSLNLSEEDIIFLTKICININEKLKLGTLFEEFEKRGISFDRDSKAKIIQLYEKLNLLEKKSDSGDAQYVRSIL</sequence>
<dbReference type="STRING" id="137838.GCA_001458595_02672"/>
<dbReference type="NCBIfam" id="TIGR03236">
    <property type="entry name" value="dnd_assoc_1"/>
    <property type="match status" value="1"/>
</dbReference>
<dbReference type="InterPro" id="IPR017645">
    <property type="entry name" value="Dnd_assoc_1"/>
</dbReference>
<dbReference type="OrthoDB" id="2590988at2"/>
<organism evidence="1 2">
    <name type="scientific">Clostridium neonatale</name>
    <dbReference type="NCBI Taxonomy" id="137838"/>
    <lineage>
        <taxon>Bacteria</taxon>
        <taxon>Bacillati</taxon>
        <taxon>Bacillota</taxon>
        <taxon>Clostridia</taxon>
        <taxon>Eubacteriales</taxon>
        <taxon>Clostridiaceae</taxon>
        <taxon>Clostridium</taxon>
    </lineage>
</organism>
<dbReference type="AlphaFoldDB" id="A0A2A7MHU2"/>
<dbReference type="RefSeq" id="WP_058295432.1">
    <property type="nucleotide sequence ID" value="NZ_JBNOOD010000050.1"/>
</dbReference>
<evidence type="ECO:0000313" key="1">
    <source>
        <dbReference type="EMBL" id="PEG31275.1"/>
    </source>
</evidence>
<dbReference type="EMBL" id="PDCJ01000001">
    <property type="protein sequence ID" value="PEG31275.1"/>
    <property type="molecule type" value="Genomic_DNA"/>
</dbReference>
<comment type="caution">
    <text evidence="1">The sequence shown here is derived from an EMBL/GenBank/DDBJ whole genome shotgun (WGS) entry which is preliminary data.</text>
</comment>
<proteinExistence type="predicted"/>
<protein>
    <submittedName>
        <fullName evidence="1">DNA phosphorothioation-dependent restriction protein DptG</fullName>
    </submittedName>
</protein>
<evidence type="ECO:0000313" key="2">
    <source>
        <dbReference type="Proteomes" id="UP000220840"/>
    </source>
</evidence>
<keyword evidence="2" id="KW-1185">Reference proteome</keyword>
<accession>A0A2A7MHU2</accession>
<dbReference type="Proteomes" id="UP000220840">
    <property type="component" value="Unassembled WGS sequence"/>
</dbReference>
<reference evidence="1 2" key="1">
    <citation type="submission" date="2017-10" db="EMBL/GenBank/DDBJ databases">
        <title>Effective Description of Clostridium neonatale sp. nov. linked to necrotizing enterocolitis in neonates and a clarification of species assignable to the genus Clostridium (Prazmowski 1880) emend. Lawson and Rainey 2016.</title>
        <authorList>
            <person name="Bernard K."/>
            <person name="Burdz T."/>
            <person name="Wiebe D."/>
            <person name="Balcewich B."/>
            <person name="Alfa M."/>
            <person name="Bernier A.-M."/>
        </authorList>
    </citation>
    <scope>NUCLEOTIDE SEQUENCE [LARGE SCALE GENOMIC DNA]</scope>
    <source>
        <strain evidence="1 2">LCDC99A005</strain>
    </source>
</reference>
<name>A0A2A7MHU2_9CLOT</name>